<gene>
    <name evidence="1" type="ORF">E0L32_002191</name>
</gene>
<evidence type="ECO:0000313" key="2">
    <source>
        <dbReference type="Proteomes" id="UP000319257"/>
    </source>
</evidence>
<dbReference type="RefSeq" id="XP_030988406.1">
    <property type="nucleotide sequence ID" value="XM_031136355.1"/>
</dbReference>
<dbReference type="Proteomes" id="UP000319257">
    <property type="component" value="Unassembled WGS sequence"/>
</dbReference>
<proteinExistence type="predicted"/>
<dbReference type="GeneID" id="41969638"/>
<dbReference type="EMBL" id="SKBQ01000009">
    <property type="protein sequence ID" value="TPX06695.1"/>
    <property type="molecule type" value="Genomic_DNA"/>
</dbReference>
<reference evidence="1 2" key="1">
    <citation type="submission" date="2019-06" db="EMBL/GenBank/DDBJ databases">
        <title>Draft genome sequence of the filamentous fungus Phialemoniopsis curvata isolated from diesel fuel.</title>
        <authorList>
            <person name="Varaljay V.A."/>
            <person name="Lyon W.J."/>
            <person name="Crouch A.L."/>
            <person name="Drake C.E."/>
            <person name="Hollomon J.M."/>
            <person name="Nadeau L.J."/>
            <person name="Nunn H.S."/>
            <person name="Stevenson B.S."/>
            <person name="Bojanowski C.L."/>
            <person name="Crookes-Goodson W.J."/>
        </authorList>
    </citation>
    <scope>NUCLEOTIDE SEQUENCE [LARGE SCALE GENOMIC DNA]</scope>
    <source>
        <strain evidence="1 2">D216</strain>
    </source>
</reference>
<comment type="caution">
    <text evidence="1">The sequence shown here is derived from an EMBL/GenBank/DDBJ whole genome shotgun (WGS) entry which is preliminary data.</text>
</comment>
<dbReference type="InParanoid" id="A0A507ACW3"/>
<keyword evidence="2" id="KW-1185">Reference proteome</keyword>
<name>A0A507ACW3_9PEZI</name>
<dbReference type="STRING" id="1093900.A0A507ACW3"/>
<dbReference type="AlphaFoldDB" id="A0A507ACW3"/>
<accession>A0A507ACW3</accession>
<organism evidence="1 2">
    <name type="scientific">Thyridium curvatum</name>
    <dbReference type="NCBI Taxonomy" id="1093900"/>
    <lineage>
        <taxon>Eukaryota</taxon>
        <taxon>Fungi</taxon>
        <taxon>Dikarya</taxon>
        <taxon>Ascomycota</taxon>
        <taxon>Pezizomycotina</taxon>
        <taxon>Sordariomycetes</taxon>
        <taxon>Sordariomycetidae</taxon>
        <taxon>Thyridiales</taxon>
        <taxon>Thyridiaceae</taxon>
        <taxon>Thyridium</taxon>
    </lineage>
</organism>
<protein>
    <submittedName>
        <fullName evidence="1">Uncharacterized protein</fullName>
    </submittedName>
</protein>
<evidence type="ECO:0000313" key="1">
    <source>
        <dbReference type="EMBL" id="TPX06695.1"/>
    </source>
</evidence>
<sequence>MSSHGEIVTIDIRTFNDPSGDLAAFLRRSPEHWLAVSSMFPSSPKPELACFPGIIPNQAVMVEDLRELYENSLSELPDGAVIKIKSTMGTRRSHEG</sequence>